<keyword evidence="2" id="KW-1185">Reference proteome</keyword>
<protein>
    <recommendedName>
        <fullName evidence="3">Avirulence D protein</fullName>
    </recommendedName>
</protein>
<sequence length="313" mass="35625">MRKQFQHIDQVLGDSSVRYFAEGYRYYDIQVHEGILKDRELAGQVSFNYCGPERPRGEEVHVGSIEFTALALQLASHALYLMIGLSNEQISSAALSDLHIKLRSPQYLMATSYRVKVVSSTQSAESVPGTRSTFAITIGTQNSILIAIDHQRPYYRYLDPQQRLCLDCEQLYSSGYKNREIHIEKVNLITEQNRASAYIRSIVTEGSPMEKGIGSTRHMWLPTDALIVFGQLMQALLFTQLGIDRLRCPNIWLRQLTLASGRPIFEDHCDGAILFHDSREVNRENQKWQLISLSGTVGNYRGKFQVGFQKIES</sequence>
<dbReference type="OrthoDB" id="705279at2"/>
<organism evidence="1 2">
    <name type="scientific">Sphingobacterium olei</name>
    <dbReference type="NCBI Taxonomy" id="2571155"/>
    <lineage>
        <taxon>Bacteria</taxon>
        <taxon>Pseudomonadati</taxon>
        <taxon>Bacteroidota</taxon>
        <taxon>Sphingobacteriia</taxon>
        <taxon>Sphingobacteriales</taxon>
        <taxon>Sphingobacteriaceae</taxon>
        <taxon>Sphingobacterium</taxon>
    </lineage>
</organism>
<reference evidence="1 2" key="1">
    <citation type="submission" date="2019-04" db="EMBL/GenBank/DDBJ databases">
        <title>Sphingobacterium olei sp. nov., isolated from oil-contaminated soil.</title>
        <authorList>
            <person name="Liu B."/>
        </authorList>
    </citation>
    <scope>NUCLEOTIDE SEQUENCE [LARGE SCALE GENOMIC DNA]</scope>
    <source>
        <strain evidence="1 2">HAL-9</strain>
    </source>
</reference>
<dbReference type="Pfam" id="PF05655">
    <property type="entry name" value="AvrD"/>
    <property type="match status" value="1"/>
</dbReference>
<dbReference type="RefSeq" id="WP_136903507.1">
    <property type="nucleotide sequence ID" value="NZ_SUME01000014.1"/>
</dbReference>
<dbReference type="AlphaFoldDB" id="A0A4U0N878"/>
<dbReference type="InterPro" id="IPR008799">
    <property type="entry name" value="Pseudomon_AvrD"/>
</dbReference>
<comment type="caution">
    <text evidence="1">The sequence shown here is derived from an EMBL/GenBank/DDBJ whole genome shotgun (WGS) entry which is preliminary data.</text>
</comment>
<evidence type="ECO:0008006" key="3">
    <source>
        <dbReference type="Google" id="ProtNLM"/>
    </source>
</evidence>
<accession>A0A4U0N878</accession>
<dbReference type="Proteomes" id="UP000306808">
    <property type="component" value="Unassembled WGS sequence"/>
</dbReference>
<evidence type="ECO:0000313" key="2">
    <source>
        <dbReference type="Proteomes" id="UP000306808"/>
    </source>
</evidence>
<evidence type="ECO:0000313" key="1">
    <source>
        <dbReference type="EMBL" id="TJZ50067.1"/>
    </source>
</evidence>
<dbReference type="EMBL" id="SUME01000014">
    <property type="protein sequence ID" value="TJZ50067.1"/>
    <property type="molecule type" value="Genomic_DNA"/>
</dbReference>
<proteinExistence type="predicted"/>
<gene>
    <name evidence="1" type="ORF">FAZ15_21870</name>
</gene>
<name>A0A4U0N878_9SPHI</name>